<evidence type="ECO:0000313" key="6">
    <source>
        <dbReference type="WBParaSite" id="MCU_008136-RB"/>
    </source>
</evidence>
<dbReference type="GO" id="GO:1901096">
    <property type="term" value="P:regulation of autophagosome maturation"/>
    <property type="evidence" value="ECO:0007669"/>
    <property type="project" value="TreeGrafter"/>
</dbReference>
<dbReference type="GO" id="GO:0005770">
    <property type="term" value="C:late endosome"/>
    <property type="evidence" value="ECO:0007669"/>
    <property type="project" value="TreeGrafter"/>
</dbReference>
<dbReference type="GO" id="GO:0007034">
    <property type="term" value="P:vacuolar transport"/>
    <property type="evidence" value="ECO:0007669"/>
    <property type="project" value="TreeGrafter"/>
</dbReference>
<evidence type="ECO:0000256" key="1">
    <source>
        <dbReference type="ARBA" id="ARBA00006441"/>
    </source>
</evidence>
<feature type="region of interest" description="Disordered" evidence="3">
    <location>
        <begin position="433"/>
        <end position="501"/>
    </location>
</feature>
<dbReference type="PANTHER" id="PTHR21481:SF0">
    <property type="entry name" value="PROTEIN CLEC16A"/>
    <property type="match status" value="1"/>
</dbReference>
<dbReference type="AlphaFoldDB" id="A0A5K3FIP4"/>
<feature type="compositionally biased region" description="Polar residues" evidence="3">
    <location>
        <begin position="492"/>
        <end position="501"/>
    </location>
</feature>
<dbReference type="Pfam" id="PF19439">
    <property type="entry name" value="CLEC16A_C"/>
    <property type="match status" value="2"/>
</dbReference>
<dbReference type="WBParaSite" id="MCU_008136-RB">
    <property type="protein sequence ID" value="MCU_008136-RB"/>
    <property type="gene ID" value="MCU_008136"/>
</dbReference>
<protein>
    <submittedName>
        <fullName evidence="6">FPL domain-containing protein</fullName>
    </submittedName>
</protein>
<dbReference type="GO" id="GO:0016197">
    <property type="term" value="P:endosomal transport"/>
    <property type="evidence" value="ECO:0007669"/>
    <property type="project" value="TreeGrafter"/>
</dbReference>
<feature type="compositionally biased region" description="Polar residues" evidence="3">
    <location>
        <begin position="1045"/>
        <end position="1054"/>
    </location>
</feature>
<sequence length="1054" mass="116795">MFSRPKNSVSQKPKKIHSLEYLKYLQKVLLKNCDATDYNSDEIVESLRQFSEILVWGDQNDGAIMDFFWEQNCLELLIRYIEKRKDRNVCVQLLQTLNILFENLTNNRAIYYLLSQNHTNGIILHDFDFSDEEVIGYYIAFLKSLSFRVNEDTINFFYDEAQSSFPLYQRALRFFNHSETMVRIAVRTITLNIFKVRNVPCAMYVYACTSVPYFSHLTEEMRKTASAINDSICFHNRLVNRSRIEDLVAETSDHLHYIDDIFSLGIPDLTNVLFFILLQRLFLPLYVHSLTKRHLPNNSTNNYKGSSRGYFFHAVSMFLLSQVFTILHQPDLIRVLSEAILIGDLTLLCPAAQATSGEATGDVVAHLRAAHHGKRAVKMSPPGSRLAAFLRTIAGCGCQISSVENVQAASSTLDEDIAKCSLAIQDYSAVNNKSNISSDENQSGVPRDSSSPTSSSSSSDFASQIAVTPLAVPSPPQHDPSERNERPDEAHSQPSAGSGFSLTSKPFLRALFRSLEVGPGTDYDTFFALSLLIAIKQNGGEDEGTLALAQLHTPTQESPCNSMLITKLLDIISDAAKMGSRVRVATLNLALFLLVLITRDSSRVCQLTENQRQQVQATFMESHLLLHNLYMTEPDFGDIFEYEVCRFRSQGLSPSTLLENTAFLFNHVTDALKLSSYQSEGNLTETHKTPAMSPQHGGSLGGSPYATLPFTELEHIQRAVAVFLCLHGYLSTYIFPGTNGGGEPQNEVKPPALERVSALSSFGNIPTSGKVVVSVSDPIDIAAHQIFSCEIEHESGRTEKRYLIISDVQFILVEPSPRKIGWGTVTFAGLLQDTVLKMDATDCHSLSIIVYKPGERSGLTIARIITEAAGTNSVSSQVPTSSPPNVFPLMNAKLRFQNAIQCSTICTLVTQQSERIRASKQVKLRRLLNVQDKPQRPPVHATVLGASSGNRVEAFELRQPNHRADLDDLKRTRLLDMASRRLRTGALPPTNALRRTPASSPVILVAPVSPSLSTALDPSPKESGDKSTVKIQEIPMVDLSRKQTTEASAATSSE</sequence>
<feature type="domain" description="CLEC16A/TT9 C-terminal" evidence="5">
    <location>
        <begin position="240"/>
        <end position="652"/>
    </location>
</feature>
<evidence type="ECO:0000256" key="3">
    <source>
        <dbReference type="SAM" id="MobiDB-lite"/>
    </source>
</evidence>
<feature type="domain" description="CLEC16A/TT9 C-terminal" evidence="5">
    <location>
        <begin position="773"/>
        <end position="854"/>
    </location>
</feature>
<comment type="similarity">
    <text evidence="1">Belongs to the CLEC16A/gop-1 family.</text>
</comment>
<reference evidence="6" key="1">
    <citation type="submission" date="2019-11" db="UniProtKB">
        <authorList>
            <consortium name="WormBaseParasite"/>
        </authorList>
    </citation>
    <scope>IDENTIFICATION</scope>
</reference>
<feature type="compositionally biased region" description="Basic and acidic residues" evidence="3">
    <location>
        <begin position="1019"/>
        <end position="1028"/>
    </location>
</feature>
<evidence type="ECO:0000256" key="2">
    <source>
        <dbReference type="ARBA" id="ARBA00023006"/>
    </source>
</evidence>
<feature type="region of interest" description="Disordered" evidence="3">
    <location>
        <begin position="1011"/>
        <end position="1054"/>
    </location>
</feature>
<feature type="compositionally biased region" description="Low complexity" evidence="3">
    <location>
        <begin position="449"/>
        <end position="459"/>
    </location>
</feature>
<dbReference type="InterPro" id="IPR019155">
    <property type="entry name" value="CLEC16A/TT9_N"/>
</dbReference>
<dbReference type="GO" id="GO:0005794">
    <property type="term" value="C:Golgi apparatus"/>
    <property type="evidence" value="ECO:0007669"/>
    <property type="project" value="TreeGrafter"/>
</dbReference>
<feature type="compositionally biased region" description="Polar residues" evidence="3">
    <location>
        <begin position="433"/>
        <end position="444"/>
    </location>
</feature>
<accession>A0A5K3FIP4</accession>
<dbReference type="InterPro" id="IPR045820">
    <property type="entry name" value="CLEC16A/TT9_C"/>
</dbReference>
<dbReference type="InterPro" id="IPR039272">
    <property type="entry name" value="CLEC16A/TT9"/>
</dbReference>
<name>A0A5K3FIP4_MESCO</name>
<keyword evidence="2" id="KW-0072">Autophagy</keyword>
<feature type="domain" description="FPL" evidence="4">
    <location>
        <begin position="47"/>
        <end position="194"/>
    </location>
</feature>
<dbReference type="GO" id="GO:0006914">
    <property type="term" value="P:autophagy"/>
    <property type="evidence" value="ECO:0007669"/>
    <property type="project" value="UniProtKB-KW"/>
</dbReference>
<dbReference type="Pfam" id="PF09758">
    <property type="entry name" value="FPL"/>
    <property type="match status" value="1"/>
</dbReference>
<proteinExistence type="inferred from homology"/>
<evidence type="ECO:0000259" key="5">
    <source>
        <dbReference type="Pfam" id="PF19439"/>
    </source>
</evidence>
<evidence type="ECO:0000259" key="4">
    <source>
        <dbReference type="Pfam" id="PF09758"/>
    </source>
</evidence>
<dbReference type="PANTHER" id="PTHR21481">
    <property type="entry name" value="PROTEIN CLEC16A"/>
    <property type="match status" value="1"/>
</dbReference>
<feature type="compositionally biased region" description="Basic and acidic residues" evidence="3">
    <location>
        <begin position="479"/>
        <end position="491"/>
    </location>
</feature>
<organism evidence="6">
    <name type="scientific">Mesocestoides corti</name>
    <name type="common">Flatworm</name>
    <dbReference type="NCBI Taxonomy" id="53468"/>
    <lineage>
        <taxon>Eukaryota</taxon>
        <taxon>Metazoa</taxon>
        <taxon>Spiralia</taxon>
        <taxon>Lophotrochozoa</taxon>
        <taxon>Platyhelminthes</taxon>
        <taxon>Cestoda</taxon>
        <taxon>Eucestoda</taxon>
        <taxon>Cyclophyllidea</taxon>
        <taxon>Mesocestoididae</taxon>
        <taxon>Mesocestoides</taxon>
    </lineage>
</organism>